<gene>
    <name evidence="6" type="ORF">ACMD2_15323</name>
</gene>
<dbReference type="Pfam" id="PF23082">
    <property type="entry name" value="Myb_DNA-binding_2"/>
    <property type="match status" value="1"/>
</dbReference>
<evidence type="ECO:0000313" key="6">
    <source>
        <dbReference type="EMBL" id="OAY64094.1"/>
    </source>
</evidence>
<dbReference type="GO" id="GO:0003700">
    <property type="term" value="F:DNA-binding transcription factor activity"/>
    <property type="evidence" value="ECO:0007669"/>
    <property type="project" value="InterPro"/>
</dbReference>
<dbReference type="Gene3D" id="1.10.10.60">
    <property type="entry name" value="Homeodomain-like"/>
    <property type="match status" value="1"/>
</dbReference>
<dbReference type="PANTHER" id="PTHR43952:SF75">
    <property type="entry name" value="PROTEIN RADIALIS-LIKE 6"/>
    <property type="match status" value="1"/>
</dbReference>
<reference evidence="6 7" key="1">
    <citation type="journal article" date="2016" name="DNA Res.">
        <title>The draft genome of MD-2 pineapple using hybrid error correction of long reads.</title>
        <authorList>
            <person name="Redwan R.M."/>
            <person name="Saidin A."/>
            <person name="Kumar S.V."/>
        </authorList>
    </citation>
    <scope>NUCLEOTIDE SEQUENCE [LARGE SCALE GENOMIC DNA]</scope>
    <source>
        <strain evidence="7">cv. MD2</strain>
        <tissue evidence="6">Leaf</tissue>
    </source>
</reference>
<evidence type="ECO:0000259" key="5">
    <source>
        <dbReference type="Pfam" id="PF23082"/>
    </source>
</evidence>
<dbReference type="Proteomes" id="UP000092600">
    <property type="component" value="Unassembled WGS sequence"/>
</dbReference>
<organism evidence="6 7">
    <name type="scientific">Ananas comosus</name>
    <name type="common">Pineapple</name>
    <name type="synonym">Ananas ananas</name>
    <dbReference type="NCBI Taxonomy" id="4615"/>
    <lineage>
        <taxon>Eukaryota</taxon>
        <taxon>Viridiplantae</taxon>
        <taxon>Streptophyta</taxon>
        <taxon>Embryophyta</taxon>
        <taxon>Tracheophyta</taxon>
        <taxon>Spermatophyta</taxon>
        <taxon>Magnoliopsida</taxon>
        <taxon>Liliopsida</taxon>
        <taxon>Poales</taxon>
        <taxon>Bromeliaceae</taxon>
        <taxon>Bromelioideae</taxon>
        <taxon>Ananas</taxon>
    </lineage>
</organism>
<evidence type="ECO:0000256" key="3">
    <source>
        <dbReference type="ARBA" id="ARBA00023242"/>
    </source>
</evidence>
<dbReference type="EMBL" id="LSRQ01008280">
    <property type="protein sequence ID" value="OAY64094.1"/>
    <property type="molecule type" value="Genomic_DNA"/>
</dbReference>
<evidence type="ECO:0000313" key="7">
    <source>
        <dbReference type="Proteomes" id="UP000092600"/>
    </source>
</evidence>
<dbReference type="InterPro" id="IPR044636">
    <property type="entry name" value="RADIALIS-like"/>
</dbReference>
<evidence type="ECO:0000256" key="1">
    <source>
        <dbReference type="ARBA" id="ARBA00023015"/>
    </source>
</evidence>
<dbReference type="AlphaFoldDB" id="A0A199UH72"/>
<protein>
    <submittedName>
        <fullName evidence="6">Protein RADIALIS-like 3</fullName>
    </submittedName>
</protein>
<name>A0A199UH72_ANACO</name>
<keyword evidence="2" id="KW-0804">Transcription</keyword>
<dbReference type="InterPro" id="IPR009057">
    <property type="entry name" value="Homeodomain-like_sf"/>
</dbReference>
<keyword evidence="1" id="KW-0805">Transcription regulation</keyword>
<proteinExistence type="predicted"/>
<evidence type="ECO:0000256" key="4">
    <source>
        <dbReference type="SAM" id="MobiDB-lite"/>
    </source>
</evidence>
<comment type="caution">
    <text evidence="6">The sequence shown here is derived from an EMBL/GenBank/DDBJ whole genome shotgun (WGS) entry which is preliminary data.</text>
</comment>
<dbReference type="PANTHER" id="PTHR43952">
    <property type="entry name" value="MYB FAMILY TRANSCRIPTION FACTOR-RELATED"/>
    <property type="match status" value="1"/>
</dbReference>
<dbReference type="SUPFAM" id="SSF46689">
    <property type="entry name" value="Homeodomain-like"/>
    <property type="match status" value="1"/>
</dbReference>
<dbReference type="STRING" id="4615.A0A199UH72"/>
<evidence type="ECO:0000256" key="2">
    <source>
        <dbReference type="ARBA" id="ARBA00023163"/>
    </source>
</evidence>
<keyword evidence="3" id="KW-0539">Nucleus</keyword>
<sequence>MSSWTKEQNKLFEDALDRYDEGTPNRWQKIARAVEVERHYEMLIKDLKSIESENDNSSSNAKGDNTAYKA</sequence>
<dbReference type="InterPro" id="IPR001005">
    <property type="entry name" value="SANT/Myb"/>
</dbReference>
<accession>A0A199UH72</accession>
<feature type="domain" description="Myb-like" evidence="5">
    <location>
        <begin position="3"/>
        <end position="59"/>
    </location>
</feature>
<feature type="region of interest" description="Disordered" evidence="4">
    <location>
        <begin position="49"/>
        <end position="70"/>
    </location>
</feature>